<dbReference type="InterPro" id="IPR000504">
    <property type="entry name" value="RRM_dom"/>
</dbReference>
<dbReference type="SMART" id="SM00360">
    <property type="entry name" value="RRM"/>
    <property type="match status" value="1"/>
</dbReference>
<organism evidence="5">
    <name type="scientific">Oppiella nova</name>
    <dbReference type="NCBI Taxonomy" id="334625"/>
    <lineage>
        <taxon>Eukaryota</taxon>
        <taxon>Metazoa</taxon>
        <taxon>Ecdysozoa</taxon>
        <taxon>Arthropoda</taxon>
        <taxon>Chelicerata</taxon>
        <taxon>Arachnida</taxon>
        <taxon>Acari</taxon>
        <taxon>Acariformes</taxon>
        <taxon>Sarcoptiformes</taxon>
        <taxon>Oribatida</taxon>
        <taxon>Brachypylina</taxon>
        <taxon>Oppioidea</taxon>
        <taxon>Oppiidae</taxon>
        <taxon>Oppiella</taxon>
    </lineage>
</organism>
<evidence type="ECO:0000259" key="4">
    <source>
        <dbReference type="PROSITE" id="PS50102"/>
    </source>
</evidence>
<dbReference type="GO" id="GO:0005654">
    <property type="term" value="C:nucleoplasm"/>
    <property type="evidence" value="ECO:0007669"/>
    <property type="project" value="TreeGrafter"/>
</dbReference>
<reference evidence="5" key="1">
    <citation type="submission" date="2020-11" db="EMBL/GenBank/DDBJ databases">
        <authorList>
            <person name="Tran Van P."/>
        </authorList>
    </citation>
    <scope>NUCLEOTIDE SEQUENCE</scope>
</reference>
<evidence type="ECO:0000313" key="5">
    <source>
        <dbReference type="EMBL" id="CAD7661466.1"/>
    </source>
</evidence>
<dbReference type="InterPro" id="IPR012677">
    <property type="entry name" value="Nucleotide-bd_a/b_plait_sf"/>
</dbReference>
<dbReference type="PANTHER" id="PTHR15481:SF0">
    <property type="entry name" value="LD23870P-RELATED"/>
    <property type="match status" value="1"/>
</dbReference>
<dbReference type="Pfam" id="PF00076">
    <property type="entry name" value="RRM_1"/>
    <property type="match status" value="1"/>
</dbReference>
<feature type="region of interest" description="Disordered" evidence="3">
    <location>
        <begin position="87"/>
        <end position="190"/>
    </location>
</feature>
<feature type="domain" description="RRM" evidence="4">
    <location>
        <begin position="13"/>
        <end position="86"/>
    </location>
</feature>
<sequence length="190" mass="22034">MSERFRHECPEGCKVFVGNLDRKTGREDLRHIFGRFGRVLNVWMATSPPGFGFVMYGHREEARTAVQRMDNARIDGRFVTVELATGLRRHDHNHHKRGHSVDRHSSGGRYRRSRSSERLRRRSNGAVDGEDRVGGDERRVTSSSGRYYRCTTREARSRSPARRRRRYGRHTHRSSSGSESSAAEDTKRHQ</sequence>
<feature type="compositionally biased region" description="Basic residues" evidence="3">
    <location>
        <begin position="159"/>
        <end position="173"/>
    </location>
</feature>
<dbReference type="PROSITE" id="PS50102">
    <property type="entry name" value="RRM"/>
    <property type="match status" value="1"/>
</dbReference>
<keyword evidence="1 2" id="KW-0694">RNA-binding</keyword>
<keyword evidence="6" id="KW-1185">Reference proteome</keyword>
<evidence type="ECO:0000256" key="3">
    <source>
        <dbReference type="SAM" id="MobiDB-lite"/>
    </source>
</evidence>
<dbReference type="GO" id="GO:0005737">
    <property type="term" value="C:cytoplasm"/>
    <property type="evidence" value="ECO:0007669"/>
    <property type="project" value="TreeGrafter"/>
</dbReference>
<dbReference type="EMBL" id="OC938587">
    <property type="protein sequence ID" value="CAD7661466.1"/>
    <property type="molecule type" value="Genomic_DNA"/>
</dbReference>
<dbReference type="Gene3D" id="3.30.70.330">
    <property type="match status" value="1"/>
</dbReference>
<dbReference type="GO" id="GO:0000398">
    <property type="term" value="P:mRNA splicing, via spliceosome"/>
    <property type="evidence" value="ECO:0007669"/>
    <property type="project" value="TreeGrafter"/>
</dbReference>
<gene>
    <name evidence="5" type="ORF">ONB1V03_LOCUS18027</name>
</gene>
<dbReference type="InterPro" id="IPR035979">
    <property type="entry name" value="RBD_domain_sf"/>
</dbReference>
<dbReference type="AlphaFoldDB" id="A0A7R9MJP7"/>
<evidence type="ECO:0000256" key="2">
    <source>
        <dbReference type="PROSITE-ProRule" id="PRU00176"/>
    </source>
</evidence>
<dbReference type="PANTHER" id="PTHR15481">
    <property type="entry name" value="RIBONUCLEIC ACID BINDING PROTEIN S1"/>
    <property type="match status" value="1"/>
</dbReference>
<dbReference type="GO" id="GO:0003723">
    <property type="term" value="F:RNA binding"/>
    <property type="evidence" value="ECO:0007669"/>
    <property type="project" value="UniProtKB-UniRule"/>
</dbReference>
<evidence type="ECO:0000313" key="6">
    <source>
        <dbReference type="Proteomes" id="UP000728032"/>
    </source>
</evidence>
<feature type="compositionally biased region" description="Basic residues" evidence="3">
    <location>
        <begin position="87"/>
        <end position="98"/>
    </location>
</feature>
<dbReference type="OrthoDB" id="79941at2759"/>
<feature type="compositionally biased region" description="Basic residues" evidence="3">
    <location>
        <begin position="109"/>
        <end position="123"/>
    </location>
</feature>
<name>A0A7R9MJP7_9ACAR</name>
<protein>
    <recommendedName>
        <fullName evidence="4">RRM domain-containing protein</fullName>
    </recommendedName>
</protein>
<dbReference type="SUPFAM" id="SSF54928">
    <property type="entry name" value="RNA-binding domain, RBD"/>
    <property type="match status" value="1"/>
</dbReference>
<accession>A0A7R9MJP7</accession>
<dbReference type="Proteomes" id="UP000728032">
    <property type="component" value="Unassembled WGS sequence"/>
</dbReference>
<dbReference type="GO" id="GO:0061574">
    <property type="term" value="C:ASAP complex"/>
    <property type="evidence" value="ECO:0007669"/>
    <property type="project" value="TreeGrafter"/>
</dbReference>
<evidence type="ECO:0000256" key="1">
    <source>
        <dbReference type="ARBA" id="ARBA00022884"/>
    </source>
</evidence>
<feature type="compositionally biased region" description="Basic and acidic residues" evidence="3">
    <location>
        <begin position="129"/>
        <end position="140"/>
    </location>
</feature>
<proteinExistence type="predicted"/>
<dbReference type="EMBL" id="CAJPVJ010023762">
    <property type="protein sequence ID" value="CAG2178602.1"/>
    <property type="molecule type" value="Genomic_DNA"/>
</dbReference>